<protein>
    <submittedName>
        <fullName evidence="1">Uncharacterized protein</fullName>
    </submittedName>
</protein>
<dbReference type="InterPro" id="IPR011032">
    <property type="entry name" value="GroES-like_sf"/>
</dbReference>
<reference evidence="1" key="1">
    <citation type="submission" date="2021-01" db="EMBL/GenBank/DDBJ databases">
        <title>Whole genome shotgun sequence of Actinoplanes capillaceus NBRC 16408.</title>
        <authorList>
            <person name="Komaki H."/>
            <person name="Tamura T."/>
        </authorList>
    </citation>
    <scope>NUCLEOTIDE SEQUENCE [LARGE SCALE GENOMIC DNA]</scope>
    <source>
        <strain evidence="1">NBRC 16408</strain>
    </source>
</reference>
<dbReference type="Gene3D" id="3.90.180.10">
    <property type="entry name" value="Medium-chain alcohol dehydrogenases, catalytic domain"/>
    <property type="match status" value="1"/>
</dbReference>
<dbReference type="EMBL" id="BOMF01000168">
    <property type="protein sequence ID" value="GID51061.1"/>
    <property type="molecule type" value="Genomic_DNA"/>
</dbReference>
<sequence>MSSYEVRVATIPEGLPRPADLTVVRTPVPAAGPGEVLVRNRFFAALRTLLNAEIARLTELRDSLAAHVDGRAAASCRRGMAGHTP</sequence>
<proteinExistence type="predicted"/>
<dbReference type="SUPFAM" id="SSF50129">
    <property type="entry name" value="GroES-like"/>
    <property type="match status" value="1"/>
</dbReference>
<evidence type="ECO:0000313" key="1">
    <source>
        <dbReference type="EMBL" id="GID51061.1"/>
    </source>
</evidence>
<organism evidence="1">
    <name type="scientific">Actinoplanes campanulatus</name>
    <dbReference type="NCBI Taxonomy" id="113559"/>
    <lineage>
        <taxon>Bacteria</taxon>
        <taxon>Bacillati</taxon>
        <taxon>Actinomycetota</taxon>
        <taxon>Actinomycetes</taxon>
        <taxon>Micromonosporales</taxon>
        <taxon>Micromonosporaceae</taxon>
        <taxon>Actinoplanes</taxon>
    </lineage>
</organism>
<comment type="caution">
    <text evidence="1">The sequence shown here is derived from an EMBL/GenBank/DDBJ whole genome shotgun (WGS) entry which is preliminary data.</text>
</comment>
<dbReference type="RefSeq" id="WP_204301035.1">
    <property type="nucleotide sequence ID" value="NZ_BAAAGQ010000051.1"/>
</dbReference>
<name>A0ABQ3WXP0_9ACTN</name>
<gene>
    <name evidence="1" type="ORF">Aca07nite_83360</name>
</gene>
<accession>A0ABQ3WXP0</accession>